<dbReference type="InterPro" id="IPR025714">
    <property type="entry name" value="Methyltranfer_dom"/>
</dbReference>
<evidence type="ECO:0000259" key="5">
    <source>
        <dbReference type="Pfam" id="PF13847"/>
    </source>
</evidence>
<feature type="domain" description="Methyltransferase" evidence="5">
    <location>
        <begin position="119"/>
        <end position="198"/>
    </location>
</feature>
<evidence type="ECO:0000256" key="3">
    <source>
        <dbReference type="ARBA" id="ARBA00022691"/>
    </source>
</evidence>
<dbReference type="Gene3D" id="1.10.8.10">
    <property type="entry name" value="DNA helicase RuvA subunit, C-terminal domain"/>
    <property type="match status" value="1"/>
</dbReference>
<comment type="similarity">
    <text evidence="4">Belongs to the protein N5-glutamine methyltransferase family. PrmC subfamily.</text>
</comment>
<feature type="binding site" evidence="4">
    <location>
        <position position="176"/>
    </location>
    <ligand>
        <name>S-adenosyl-L-methionine</name>
        <dbReference type="ChEBI" id="CHEBI:59789"/>
    </ligand>
</feature>
<dbReference type="HAMAP" id="MF_02126">
    <property type="entry name" value="RF_methyltr_PrmC"/>
    <property type="match status" value="1"/>
</dbReference>
<gene>
    <name evidence="4 7" type="primary">prmC</name>
    <name evidence="7" type="ORF">DI623_10940</name>
</gene>
<dbReference type="Proteomes" id="UP000249066">
    <property type="component" value="Unassembled WGS sequence"/>
</dbReference>
<dbReference type="PROSITE" id="PS00092">
    <property type="entry name" value="N6_MTASE"/>
    <property type="match status" value="1"/>
</dbReference>
<dbReference type="GO" id="GO:0102559">
    <property type="term" value="F:peptide chain release factor N(5)-glutamine methyltransferase activity"/>
    <property type="evidence" value="ECO:0007669"/>
    <property type="project" value="UniProtKB-EC"/>
</dbReference>
<keyword evidence="1 4" id="KW-0489">Methyltransferase</keyword>
<feature type="binding site" evidence="4">
    <location>
        <position position="190"/>
    </location>
    <ligand>
        <name>S-adenosyl-L-methionine</name>
        <dbReference type="ChEBI" id="CHEBI:59789"/>
    </ligand>
</feature>
<reference evidence="7 8" key="1">
    <citation type="submission" date="2017-08" db="EMBL/GenBank/DDBJ databases">
        <title>Infants hospitalized years apart are colonized by the same room-sourced microbial strains.</title>
        <authorList>
            <person name="Brooks B."/>
            <person name="Olm M.R."/>
            <person name="Firek B.A."/>
            <person name="Baker R."/>
            <person name="Thomas B.C."/>
            <person name="Morowitz M.J."/>
            <person name="Banfield J.F."/>
        </authorList>
    </citation>
    <scope>NUCLEOTIDE SEQUENCE [LARGE SCALE GENOMIC DNA]</scope>
    <source>
        <strain evidence="7">S2_018_000_R2_101</strain>
    </source>
</reference>
<dbReference type="InterPro" id="IPR002052">
    <property type="entry name" value="DNA_methylase_N6_adenine_CS"/>
</dbReference>
<comment type="caution">
    <text evidence="7">The sequence shown here is derived from an EMBL/GenBank/DDBJ whole genome shotgun (WGS) entry which is preliminary data.</text>
</comment>
<dbReference type="Gene3D" id="3.40.50.150">
    <property type="entry name" value="Vaccinia Virus protein VP39"/>
    <property type="match status" value="1"/>
</dbReference>
<dbReference type="CDD" id="cd02440">
    <property type="entry name" value="AdoMet_MTases"/>
    <property type="match status" value="1"/>
</dbReference>
<sequence>MRRRGSPIWMTEPALTAAARRIAAVSETPRLDAELLMAHALGVDRDQMLLGGAPKDAPPGFEALVARRLAHEPVAYITGRRAFWTIDLGVAPGVLIPRPDSETLIETAVDHFGRGGPARILDLGVGSGALLLAALDQWPSATGIGVDRSPAALAIASANADRLGLSARAQFVAGDWAEGLAGPFDLILCNPPYVEADAVLPLEVQGHEPASALFAGAEGLDDYRRLIPQLPALLAPGGVAAIEIGATQAAAVSALARAAGFAVAVRRDLAGLDRCLALTR</sequence>
<dbReference type="NCBIfam" id="TIGR03534">
    <property type="entry name" value="RF_mod_PrmC"/>
    <property type="match status" value="1"/>
</dbReference>
<evidence type="ECO:0000313" key="8">
    <source>
        <dbReference type="Proteomes" id="UP000249066"/>
    </source>
</evidence>
<keyword evidence="3 4" id="KW-0949">S-adenosyl-L-methionine</keyword>
<evidence type="ECO:0000259" key="6">
    <source>
        <dbReference type="Pfam" id="PF17827"/>
    </source>
</evidence>
<evidence type="ECO:0000256" key="2">
    <source>
        <dbReference type="ARBA" id="ARBA00022679"/>
    </source>
</evidence>
<dbReference type="NCBIfam" id="TIGR00536">
    <property type="entry name" value="hemK_fam"/>
    <property type="match status" value="1"/>
</dbReference>
<feature type="domain" description="Release factor glutamine methyltransferase N-terminal" evidence="6">
    <location>
        <begin position="14"/>
        <end position="79"/>
    </location>
</feature>
<organism evidence="7 8">
    <name type="scientific">Sphingomonas sanxanigenens</name>
    <dbReference type="NCBI Taxonomy" id="397260"/>
    <lineage>
        <taxon>Bacteria</taxon>
        <taxon>Pseudomonadati</taxon>
        <taxon>Pseudomonadota</taxon>
        <taxon>Alphaproteobacteria</taxon>
        <taxon>Sphingomonadales</taxon>
        <taxon>Sphingomonadaceae</taxon>
        <taxon>Sphingomonas</taxon>
    </lineage>
</organism>
<dbReference type="Pfam" id="PF17827">
    <property type="entry name" value="PrmC_N"/>
    <property type="match status" value="1"/>
</dbReference>
<dbReference type="PANTHER" id="PTHR18895">
    <property type="entry name" value="HEMK METHYLTRANSFERASE"/>
    <property type="match status" value="1"/>
</dbReference>
<dbReference type="InterPro" id="IPR040758">
    <property type="entry name" value="PrmC_N"/>
</dbReference>
<evidence type="ECO:0000256" key="4">
    <source>
        <dbReference type="HAMAP-Rule" id="MF_02126"/>
    </source>
</evidence>
<comment type="function">
    <text evidence="4">Methylates the class 1 translation termination release factors RF1/PrfA and RF2/PrfB on the glutamine residue of the universally conserved GGQ motif.</text>
</comment>
<protein>
    <recommendedName>
        <fullName evidence="4">Release factor glutamine methyltransferase</fullName>
        <shortName evidence="4">RF MTase</shortName>
        <ecNumber evidence="4">2.1.1.297</ecNumber>
    </recommendedName>
    <alternativeName>
        <fullName evidence="4">N5-glutamine methyltransferase PrmC</fullName>
    </alternativeName>
    <alternativeName>
        <fullName evidence="4">Protein-(glutamine-N5) MTase PrmC</fullName>
    </alternativeName>
    <alternativeName>
        <fullName evidence="4">Protein-glutamine N-methyltransferase PrmC</fullName>
    </alternativeName>
</protein>
<dbReference type="EC" id="2.1.1.297" evidence="4"/>
<dbReference type="InterPro" id="IPR050320">
    <property type="entry name" value="N5-glutamine_MTase"/>
</dbReference>
<keyword evidence="2 4" id="KW-0808">Transferase</keyword>
<dbReference type="EMBL" id="QFNN01000067">
    <property type="protein sequence ID" value="PZO89243.1"/>
    <property type="molecule type" value="Genomic_DNA"/>
</dbReference>
<feature type="binding site" evidence="4">
    <location>
        <begin position="124"/>
        <end position="128"/>
    </location>
    <ligand>
        <name>S-adenosyl-L-methionine</name>
        <dbReference type="ChEBI" id="CHEBI:59789"/>
    </ligand>
</feature>
<dbReference type="GO" id="GO:0003676">
    <property type="term" value="F:nucleic acid binding"/>
    <property type="evidence" value="ECO:0007669"/>
    <property type="project" value="InterPro"/>
</dbReference>
<evidence type="ECO:0000313" key="7">
    <source>
        <dbReference type="EMBL" id="PZO89243.1"/>
    </source>
</evidence>
<dbReference type="Pfam" id="PF13847">
    <property type="entry name" value="Methyltransf_31"/>
    <property type="match status" value="1"/>
</dbReference>
<dbReference type="InterPro" id="IPR029063">
    <property type="entry name" value="SAM-dependent_MTases_sf"/>
</dbReference>
<feature type="binding site" evidence="4">
    <location>
        <position position="147"/>
    </location>
    <ligand>
        <name>S-adenosyl-L-methionine</name>
        <dbReference type="ChEBI" id="CHEBI:59789"/>
    </ligand>
</feature>
<dbReference type="GO" id="GO:0032259">
    <property type="term" value="P:methylation"/>
    <property type="evidence" value="ECO:0007669"/>
    <property type="project" value="UniProtKB-KW"/>
</dbReference>
<dbReference type="AlphaFoldDB" id="A0A2W5A403"/>
<dbReference type="InterPro" id="IPR004556">
    <property type="entry name" value="HemK-like"/>
</dbReference>
<dbReference type="PANTHER" id="PTHR18895:SF74">
    <property type="entry name" value="MTRF1L RELEASE FACTOR GLUTAMINE METHYLTRANSFERASE"/>
    <property type="match status" value="1"/>
</dbReference>
<dbReference type="SUPFAM" id="SSF53335">
    <property type="entry name" value="S-adenosyl-L-methionine-dependent methyltransferases"/>
    <property type="match status" value="1"/>
</dbReference>
<feature type="binding site" evidence="4">
    <location>
        <begin position="190"/>
        <end position="193"/>
    </location>
    <ligand>
        <name>substrate</name>
    </ligand>
</feature>
<accession>A0A2W5A403</accession>
<name>A0A2W5A403_9SPHN</name>
<comment type="catalytic activity">
    <reaction evidence="4">
        <text>L-glutaminyl-[peptide chain release factor] + S-adenosyl-L-methionine = N(5)-methyl-L-glutaminyl-[peptide chain release factor] + S-adenosyl-L-homocysteine + H(+)</text>
        <dbReference type="Rhea" id="RHEA:42896"/>
        <dbReference type="Rhea" id="RHEA-COMP:10271"/>
        <dbReference type="Rhea" id="RHEA-COMP:10272"/>
        <dbReference type="ChEBI" id="CHEBI:15378"/>
        <dbReference type="ChEBI" id="CHEBI:30011"/>
        <dbReference type="ChEBI" id="CHEBI:57856"/>
        <dbReference type="ChEBI" id="CHEBI:59789"/>
        <dbReference type="ChEBI" id="CHEBI:61891"/>
        <dbReference type="EC" id="2.1.1.297"/>
    </reaction>
</comment>
<proteinExistence type="inferred from homology"/>
<dbReference type="InterPro" id="IPR019874">
    <property type="entry name" value="RF_methyltr_PrmC"/>
</dbReference>
<evidence type="ECO:0000256" key="1">
    <source>
        <dbReference type="ARBA" id="ARBA00022603"/>
    </source>
</evidence>